<dbReference type="InterPro" id="IPR007475">
    <property type="entry name" value="UbiK"/>
</dbReference>
<dbReference type="PANTHER" id="PTHR38040">
    <property type="entry name" value="UBIQUINONE BIOSYNTHESIS ACCESSORY FACTOR UBIK"/>
    <property type="match status" value="1"/>
</dbReference>
<dbReference type="Proteomes" id="UP000254069">
    <property type="component" value="Unassembled WGS sequence"/>
</dbReference>
<protein>
    <recommendedName>
        <fullName evidence="1">Ubiquinone biosynthesis accessory factor UbiK</fullName>
    </recommendedName>
</protein>
<reference evidence="2" key="2">
    <citation type="submission" date="2021-05" db="EMBL/GenBank/DDBJ databases">
        <title>Molecular characterization for Shewanella algae harboring chromosomal blaOXA-55-like strains isolated from clinical and environment sample.</title>
        <authorList>
            <person name="Ohama Y."/>
            <person name="Aoki K."/>
            <person name="Harada S."/>
            <person name="Moriya K."/>
            <person name="Ishii Y."/>
            <person name="Tateda K."/>
        </authorList>
    </citation>
    <scope>NUCLEOTIDE SEQUENCE</scope>
    <source>
        <strain evidence="2">TUM17379</strain>
    </source>
</reference>
<dbReference type="GO" id="GO:0005829">
    <property type="term" value="C:cytosol"/>
    <property type="evidence" value="ECO:0007669"/>
    <property type="project" value="TreeGrafter"/>
</dbReference>
<evidence type="ECO:0000313" key="3">
    <source>
        <dbReference type="EMBL" id="SUI69455.1"/>
    </source>
</evidence>
<dbReference type="Pfam" id="PF04380">
    <property type="entry name" value="BMFP"/>
    <property type="match status" value="1"/>
</dbReference>
<keyword evidence="1" id="KW-0963">Cytoplasm</keyword>
<dbReference type="HAMAP" id="MF_02216">
    <property type="entry name" value="UbiK"/>
    <property type="match status" value="1"/>
</dbReference>
<dbReference type="EMBL" id="AP024613">
    <property type="protein sequence ID" value="BCV46867.1"/>
    <property type="molecule type" value="Genomic_DNA"/>
</dbReference>
<keyword evidence="1" id="KW-0831">Ubiquinone biosynthesis</keyword>
<proteinExistence type="inferred from homology"/>
<reference evidence="3 4" key="1">
    <citation type="submission" date="2018-06" db="EMBL/GenBank/DDBJ databases">
        <authorList>
            <consortium name="Pathogen Informatics"/>
            <person name="Doyle S."/>
        </authorList>
    </citation>
    <scope>NUCLEOTIDE SEQUENCE [LARGE SCALE GENOMIC DNA]</scope>
    <source>
        <strain evidence="3 4">NCTC10738</strain>
    </source>
</reference>
<organism evidence="3 4">
    <name type="scientific">Shewanella algae</name>
    <dbReference type="NCBI Taxonomy" id="38313"/>
    <lineage>
        <taxon>Bacteria</taxon>
        <taxon>Pseudomonadati</taxon>
        <taxon>Pseudomonadota</taxon>
        <taxon>Gammaproteobacteria</taxon>
        <taxon>Alteromonadales</taxon>
        <taxon>Shewanellaceae</taxon>
        <taxon>Shewanella</taxon>
    </lineage>
</organism>
<name>A0A379ZY63_9GAMM</name>
<gene>
    <name evidence="3" type="primary">yqiC</name>
    <name evidence="1" type="synonym">ubiK</name>
    <name evidence="3" type="ORF">NCTC10738_02077</name>
    <name evidence="2" type="ORF">TUM17379_38850</name>
</gene>
<comment type="similarity">
    <text evidence="1">Belongs to the UbiK family.</text>
</comment>
<dbReference type="UniPathway" id="UPA00232"/>
<comment type="pathway">
    <text evidence="1">Cofactor biosynthesis; ubiquinone biosynthesis.</text>
</comment>
<dbReference type="Proteomes" id="UP000825078">
    <property type="component" value="Chromosome"/>
</dbReference>
<comment type="subcellular location">
    <subcellularLocation>
        <location evidence="1">Cytoplasm</location>
    </subcellularLocation>
</comment>
<keyword evidence="4" id="KW-1185">Reference proteome</keyword>
<comment type="function">
    <text evidence="1">Required for efficient ubiquinone (coenzyme Q) biosynthesis. UbiK is probably an accessory factor of Ubi enzymes and facilitates ubiquinone biosynthesis by acting as an assembly factor, a targeting factor, or both.</text>
</comment>
<sequence length="115" mass="13358">MGLVRTFLRLTLGSVRPISYNQLKPCQWIKEMINPKKIEEMAKQLSENLPSGLKQFAGEFEERSKQVLQHQLLKLDLVSREEFEVQQHVLLKTREKLEALQARVEALEAKAEQAE</sequence>
<dbReference type="EMBL" id="UGYO01000001">
    <property type="protein sequence ID" value="SUI69455.1"/>
    <property type="molecule type" value="Genomic_DNA"/>
</dbReference>
<evidence type="ECO:0000313" key="4">
    <source>
        <dbReference type="Proteomes" id="UP000254069"/>
    </source>
</evidence>
<evidence type="ECO:0000313" key="2">
    <source>
        <dbReference type="EMBL" id="BCV46867.1"/>
    </source>
</evidence>
<evidence type="ECO:0000256" key="1">
    <source>
        <dbReference type="HAMAP-Rule" id="MF_02216"/>
    </source>
</evidence>
<dbReference type="AlphaFoldDB" id="A0A379ZY63"/>
<accession>A0A379ZY63</accession>
<dbReference type="NCBIfam" id="NF047835">
    <property type="entry name" value="UbiqAccUbiK"/>
    <property type="match status" value="1"/>
</dbReference>
<dbReference type="GO" id="GO:0006744">
    <property type="term" value="P:ubiquinone biosynthetic process"/>
    <property type="evidence" value="ECO:0007669"/>
    <property type="project" value="UniProtKB-UniRule"/>
</dbReference>
<dbReference type="PANTHER" id="PTHR38040:SF1">
    <property type="entry name" value="UBIQUINONE BIOSYNTHESIS ACCESSORY FACTOR UBIK"/>
    <property type="match status" value="1"/>
</dbReference>